<dbReference type="EMBL" id="CAXKWB010002792">
    <property type="protein sequence ID" value="CAL4067734.1"/>
    <property type="molecule type" value="Genomic_DNA"/>
</dbReference>
<evidence type="ECO:0000313" key="10">
    <source>
        <dbReference type="EMBL" id="CAL4067734.1"/>
    </source>
</evidence>
<evidence type="ECO:0000259" key="7">
    <source>
        <dbReference type="PROSITE" id="PS50001"/>
    </source>
</evidence>
<comment type="caution">
    <text evidence="10">The sequence shown here is derived from an EMBL/GenBank/DDBJ whole genome shotgun (WGS) entry which is preliminary data.</text>
</comment>
<feature type="non-terminal residue" evidence="10">
    <location>
        <position position="1"/>
    </location>
</feature>
<accession>A0AAV2Q0L2</accession>
<dbReference type="SUPFAM" id="SSF57889">
    <property type="entry name" value="Cysteine-rich domain"/>
    <property type="match status" value="1"/>
</dbReference>
<dbReference type="PANTHER" id="PTHR23041">
    <property type="entry name" value="RING FINGER DOMAIN-CONTAINING"/>
    <property type="match status" value="1"/>
</dbReference>
<dbReference type="InterPro" id="IPR001841">
    <property type="entry name" value="Znf_RING"/>
</dbReference>
<evidence type="ECO:0008006" key="12">
    <source>
        <dbReference type="Google" id="ProtNLM"/>
    </source>
</evidence>
<evidence type="ECO:0000256" key="2">
    <source>
        <dbReference type="ARBA" id="ARBA00022771"/>
    </source>
</evidence>
<dbReference type="InterPro" id="IPR020454">
    <property type="entry name" value="DAG/PE-bd"/>
</dbReference>
<dbReference type="Proteomes" id="UP001497623">
    <property type="component" value="Unassembled WGS sequence"/>
</dbReference>
<dbReference type="PROSITE" id="PS50081">
    <property type="entry name" value="ZF_DAG_PE_2"/>
    <property type="match status" value="1"/>
</dbReference>
<gene>
    <name evidence="10" type="ORF">MNOR_LOCUS6682</name>
</gene>
<dbReference type="SMART" id="SM00252">
    <property type="entry name" value="SH2"/>
    <property type="match status" value="1"/>
</dbReference>
<evidence type="ECO:0000313" key="11">
    <source>
        <dbReference type="Proteomes" id="UP001497623"/>
    </source>
</evidence>
<dbReference type="CDD" id="cd20793">
    <property type="entry name" value="C1_cPKC_nPKC_rpt2"/>
    <property type="match status" value="1"/>
</dbReference>
<feature type="domain" description="SH2" evidence="7">
    <location>
        <begin position="61"/>
        <end position="152"/>
    </location>
</feature>
<dbReference type="InterPro" id="IPR013083">
    <property type="entry name" value="Znf_RING/FYVE/PHD"/>
</dbReference>
<dbReference type="Gene3D" id="3.30.505.10">
    <property type="entry name" value="SH2 domain"/>
    <property type="match status" value="1"/>
</dbReference>
<dbReference type="Pfam" id="PF00130">
    <property type="entry name" value="C1_1"/>
    <property type="match status" value="1"/>
</dbReference>
<feature type="domain" description="RING-type" evidence="9">
    <location>
        <begin position="248"/>
        <end position="293"/>
    </location>
</feature>
<keyword evidence="1" id="KW-0479">Metal-binding</keyword>
<dbReference type="PRINTS" id="PR00008">
    <property type="entry name" value="DAGPEDOMAIN"/>
</dbReference>
<organism evidence="10 11">
    <name type="scientific">Meganyctiphanes norvegica</name>
    <name type="common">Northern krill</name>
    <name type="synonym">Thysanopoda norvegica</name>
    <dbReference type="NCBI Taxonomy" id="48144"/>
    <lineage>
        <taxon>Eukaryota</taxon>
        <taxon>Metazoa</taxon>
        <taxon>Ecdysozoa</taxon>
        <taxon>Arthropoda</taxon>
        <taxon>Crustacea</taxon>
        <taxon>Multicrustacea</taxon>
        <taxon>Malacostraca</taxon>
        <taxon>Eumalacostraca</taxon>
        <taxon>Eucarida</taxon>
        <taxon>Euphausiacea</taxon>
        <taxon>Euphausiidae</taxon>
        <taxon>Meganyctiphanes</taxon>
    </lineage>
</organism>
<feature type="domain" description="Phorbol-ester/DAG-type" evidence="8">
    <location>
        <begin position="168"/>
        <end position="218"/>
    </location>
</feature>
<keyword evidence="5" id="KW-0727">SH2 domain</keyword>
<dbReference type="Gene3D" id="3.30.40.10">
    <property type="entry name" value="Zinc/RING finger domain, C3HC4 (zinc finger)"/>
    <property type="match status" value="1"/>
</dbReference>
<dbReference type="PROSITE" id="PS50089">
    <property type="entry name" value="ZF_RING_2"/>
    <property type="match status" value="1"/>
</dbReference>
<keyword evidence="3" id="KW-0862">Zinc</keyword>
<evidence type="ECO:0000256" key="1">
    <source>
        <dbReference type="ARBA" id="ARBA00022723"/>
    </source>
</evidence>
<dbReference type="SMART" id="SM00109">
    <property type="entry name" value="C1"/>
    <property type="match status" value="1"/>
</dbReference>
<dbReference type="InterPro" id="IPR047134">
    <property type="entry name" value="RNF4"/>
</dbReference>
<dbReference type="InterPro" id="IPR002219">
    <property type="entry name" value="PKC_DAG/PE"/>
</dbReference>
<dbReference type="AlphaFoldDB" id="A0AAV2Q0L2"/>
<dbReference type="InterPro" id="IPR017907">
    <property type="entry name" value="Znf_RING_CS"/>
</dbReference>
<dbReference type="SUPFAM" id="SSF55550">
    <property type="entry name" value="SH2 domain"/>
    <property type="match status" value="1"/>
</dbReference>
<evidence type="ECO:0000259" key="8">
    <source>
        <dbReference type="PROSITE" id="PS50081"/>
    </source>
</evidence>
<dbReference type="InterPro" id="IPR046349">
    <property type="entry name" value="C1-like_sf"/>
</dbReference>
<name>A0AAV2Q0L2_MEGNR</name>
<dbReference type="InterPro" id="IPR036860">
    <property type="entry name" value="SH2_dom_sf"/>
</dbReference>
<protein>
    <recommendedName>
        <fullName evidence="12">SH2 domain-containing protein</fullName>
    </recommendedName>
</protein>
<evidence type="ECO:0000256" key="4">
    <source>
        <dbReference type="PROSITE-ProRule" id="PRU00175"/>
    </source>
</evidence>
<dbReference type="Gene3D" id="3.30.60.20">
    <property type="match status" value="1"/>
</dbReference>
<dbReference type="InterPro" id="IPR000980">
    <property type="entry name" value="SH2"/>
</dbReference>
<proteinExistence type="predicted"/>
<dbReference type="PANTHER" id="PTHR23041:SF78">
    <property type="entry name" value="E3 UBIQUITIN-PROTEIN LIGASE RNF4"/>
    <property type="match status" value="1"/>
</dbReference>
<dbReference type="SMART" id="SM00184">
    <property type="entry name" value="RING"/>
    <property type="match status" value="1"/>
</dbReference>
<evidence type="ECO:0000256" key="3">
    <source>
        <dbReference type="ARBA" id="ARBA00022833"/>
    </source>
</evidence>
<sequence>PYSGTNPNVPLKPSNAKDQVPRMKSPPPDPPNKRVEIPPRPRRNVNSAELLKDRFLLDKEYYMSPIDKKSIKPLLFGPGTKEGTFIVRKSTSVEDEYAISVRYEESVKHYRIKLDNAGLFYVNDGETFQNVVTLVTHYQNNGGLQHNLVEPFNREGAGSEAAAEGGTSHNFQVLSYKSPSYCAVCKTMLYGLVKQGMQCQGCKMNIHTKCKNMIKSSCSGQQTTSIKVSPKPAATVLKTTPPSSSTSCPICFESLETLKSMSRQMYSTGCGHIFCSHCLTQSLKNKSECPTCRKRESMKNCHPIFL</sequence>
<dbReference type="SUPFAM" id="SSF57850">
    <property type="entry name" value="RING/U-box"/>
    <property type="match status" value="1"/>
</dbReference>
<evidence type="ECO:0000259" key="9">
    <source>
        <dbReference type="PROSITE" id="PS50089"/>
    </source>
</evidence>
<keyword evidence="2 4" id="KW-0863">Zinc-finger</keyword>
<dbReference type="PRINTS" id="PR00401">
    <property type="entry name" value="SH2DOMAIN"/>
</dbReference>
<evidence type="ECO:0000256" key="6">
    <source>
        <dbReference type="SAM" id="MobiDB-lite"/>
    </source>
</evidence>
<evidence type="ECO:0000256" key="5">
    <source>
        <dbReference type="PROSITE-ProRule" id="PRU00191"/>
    </source>
</evidence>
<dbReference type="PROSITE" id="PS00518">
    <property type="entry name" value="ZF_RING_1"/>
    <property type="match status" value="1"/>
</dbReference>
<dbReference type="PROSITE" id="PS50001">
    <property type="entry name" value="SH2"/>
    <property type="match status" value="1"/>
</dbReference>
<dbReference type="Pfam" id="PF00017">
    <property type="entry name" value="SH2"/>
    <property type="match status" value="1"/>
</dbReference>
<dbReference type="Pfam" id="PF13639">
    <property type="entry name" value="zf-RING_2"/>
    <property type="match status" value="1"/>
</dbReference>
<dbReference type="PROSITE" id="PS00479">
    <property type="entry name" value="ZF_DAG_PE_1"/>
    <property type="match status" value="1"/>
</dbReference>
<feature type="region of interest" description="Disordered" evidence="6">
    <location>
        <begin position="1"/>
        <end position="44"/>
    </location>
</feature>
<dbReference type="GO" id="GO:0008270">
    <property type="term" value="F:zinc ion binding"/>
    <property type="evidence" value="ECO:0007669"/>
    <property type="project" value="UniProtKB-KW"/>
</dbReference>
<reference evidence="10 11" key="1">
    <citation type="submission" date="2024-05" db="EMBL/GenBank/DDBJ databases">
        <authorList>
            <person name="Wallberg A."/>
        </authorList>
    </citation>
    <scope>NUCLEOTIDE SEQUENCE [LARGE SCALE GENOMIC DNA]</scope>
</reference>
<keyword evidence="11" id="KW-1185">Reference proteome</keyword>